<organism evidence="2 3">
    <name type="scientific">Rhodopirellula islandica</name>
    <dbReference type="NCBI Taxonomy" id="595434"/>
    <lineage>
        <taxon>Bacteria</taxon>
        <taxon>Pseudomonadati</taxon>
        <taxon>Planctomycetota</taxon>
        <taxon>Planctomycetia</taxon>
        <taxon>Pirellulales</taxon>
        <taxon>Pirellulaceae</taxon>
        <taxon>Rhodopirellula</taxon>
    </lineage>
</organism>
<feature type="region of interest" description="Disordered" evidence="1">
    <location>
        <begin position="1"/>
        <end position="53"/>
    </location>
</feature>
<accession>A0A0J1B4J6</accession>
<dbReference type="AlphaFoldDB" id="A0A0J1B4J6"/>
<evidence type="ECO:0000313" key="2">
    <source>
        <dbReference type="EMBL" id="KLU01765.1"/>
    </source>
</evidence>
<dbReference type="EMBL" id="LECT01000050">
    <property type="protein sequence ID" value="KLU01765.1"/>
    <property type="molecule type" value="Genomic_DNA"/>
</dbReference>
<reference evidence="2" key="1">
    <citation type="submission" date="2015-05" db="EMBL/GenBank/DDBJ databases">
        <title>Permanent draft genome of Rhodopirellula islandicus K833.</title>
        <authorList>
            <person name="Kizina J."/>
            <person name="Richter M."/>
            <person name="Glockner F.O."/>
            <person name="Harder J."/>
        </authorList>
    </citation>
    <scope>NUCLEOTIDE SEQUENCE [LARGE SCALE GENOMIC DNA]</scope>
    <source>
        <strain evidence="2">K833</strain>
    </source>
</reference>
<evidence type="ECO:0000256" key="1">
    <source>
        <dbReference type="SAM" id="MobiDB-lite"/>
    </source>
</evidence>
<name>A0A0J1B4J6_RHOIS</name>
<sequence length="53" mass="6144">MQPGCQNAENQKNRSNSFNRISQQQAIPGHFAGKSEQPRFRLISQERDTVEFH</sequence>
<gene>
    <name evidence="2" type="ORF">RISK_006264</name>
</gene>
<keyword evidence="3" id="KW-1185">Reference proteome</keyword>
<comment type="caution">
    <text evidence="2">The sequence shown here is derived from an EMBL/GenBank/DDBJ whole genome shotgun (WGS) entry which is preliminary data.</text>
</comment>
<feature type="compositionally biased region" description="Basic and acidic residues" evidence="1">
    <location>
        <begin position="36"/>
        <end position="53"/>
    </location>
</feature>
<evidence type="ECO:0000313" key="3">
    <source>
        <dbReference type="Proteomes" id="UP000036367"/>
    </source>
</evidence>
<dbReference type="Proteomes" id="UP000036367">
    <property type="component" value="Unassembled WGS sequence"/>
</dbReference>
<protein>
    <submittedName>
        <fullName evidence="2">Uncharacterized protein</fullName>
    </submittedName>
</protein>
<feature type="compositionally biased region" description="Polar residues" evidence="1">
    <location>
        <begin position="1"/>
        <end position="26"/>
    </location>
</feature>
<proteinExistence type="predicted"/>